<name>A0A381R9Y1_9ZZZZ</name>
<dbReference type="EMBL" id="UINC01001771">
    <property type="protein sequence ID" value="SUZ88451.1"/>
    <property type="molecule type" value="Genomic_DNA"/>
</dbReference>
<evidence type="ECO:0000313" key="2">
    <source>
        <dbReference type="EMBL" id="SUZ88451.1"/>
    </source>
</evidence>
<proteinExistence type="predicted"/>
<accession>A0A381R9Y1</accession>
<organism evidence="2">
    <name type="scientific">marine metagenome</name>
    <dbReference type="NCBI Taxonomy" id="408172"/>
    <lineage>
        <taxon>unclassified sequences</taxon>
        <taxon>metagenomes</taxon>
        <taxon>ecological metagenomes</taxon>
    </lineage>
</organism>
<dbReference type="AlphaFoldDB" id="A0A381R9Y1"/>
<feature type="region of interest" description="Disordered" evidence="1">
    <location>
        <begin position="39"/>
        <end position="63"/>
    </location>
</feature>
<protein>
    <submittedName>
        <fullName evidence="2">Uncharacterized protein</fullName>
    </submittedName>
</protein>
<feature type="compositionally biased region" description="Basic and acidic residues" evidence="1">
    <location>
        <begin position="54"/>
        <end position="63"/>
    </location>
</feature>
<gene>
    <name evidence="2" type="ORF">METZ01_LOCUS41305</name>
</gene>
<evidence type="ECO:0000256" key="1">
    <source>
        <dbReference type="SAM" id="MobiDB-lite"/>
    </source>
</evidence>
<sequence>MARHNREGRGTDQLGFKYAISYQPDWLKRIRVTRQLKNGRQSTKGLFRNPARGPEADSGDRIRAGITSDDQALEFEVALTDPQSAVKSIKVVYVLPGENDQMDEIEFAFEGISETRS</sequence>
<reference evidence="2" key="1">
    <citation type="submission" date="2018-05" db="EMBL/GenBank/DDBJ databases">
        <authorList>
            <person name="Lanie J.A."/>
            <person name="Ng W.-L."/>
            <person name="Kazmierczak K.M."/>
            <person name="Andrzejewski T.M."/>
            <person name="Davidsen T.M."/>
            <person name="Wayne K.J."/>
            <person name="Tettelin H."/>
            <person name="Glass J.I."/>
            <person name="Rusch D."/>
            <person name="Podicherti R."/>
            <person name="Tsui H.-C.T."/>
            <person name="Winkler M.E."/>
        </authorList>
    </citation>
    <scope>NUCLEOTIDE SEQUENCE</scope>
</reference>